<keyword evidence="4" id="KW-1185">Reference proteome</keyword>
<comment type="caution">
    <text evidence="3">The sequence shown here is derived from an EMBL/GenBank/DDBJ whole genome shotgun (WGS) entry which is preliminary data.</text>
</comment>
<keyword evidence="2" id="KW-0812">Transmembrane</keyword>
<dbReference type="Proteomes" id="UP001595776">
    <property type="component" value="Unassembled WGS sequence"/>
</dbReference>
<evidence type="ECO:0000256" key="1">
    <source>
        <dbReference type="SAM" id="MobiDB-lite"/>
    </source>
</evidence>
<protein>
    <recommendedName>
        <fullName evidence="5">FecR protein domain-containing protein</fullName>
    </recommendedName>
</protein>
<keyword evidence="2" id="KW-0472">Membrane</keyword>
<evidence type="ECO:0008006" key="5">
    <source>
        <dbReference type="Google" id="ProtNLM"/>
    </source>
</evidence>
<feature type="compositionally biased region" description="Basic and acidic residues" evidence="1">
    <location>
        <begin position="315"/>
        <end position="336"/>
    </location>
</feature>
<name>A0ABV8U7E0_9PROT</name>
<feature type="transmembrane region" description="Helical" evidence="2">
    <location>
        <begin position="284"/>
        <end position="301"/>
    </location>
</feature>
<keyword evidence="2" id="KW-1133">Transmembrane helix</keyword>
<feature type="region of interest" description="Disordered" evidence="1">
    <location>
        <begin position="309"/>
        <end position="336"/>
    </location>
</feature>
<feature type="transmembrane region" description="Helical" evidence="2">
    <location>
        <begin position="21"/>
        <end position="43"/>
    </location>
</feature>
<reference evidence="4" key="1">
    <citation type="journal article" date="2019" name="Int. J. Syst. Evol. Microbiol.">
        <title>The Global Catalogue of Microorganisms (GCM) 10K type strain sequencing project: providing services to taxonomists for standard genome sequencing and annotation.</title>
        <authorList>
            <consortium name="The Broad Institute Genomics Platform"/>
            <consortium name="The Broad Institute Genome Sequencing Center for Infectious Disease"/>
            <person name="Wu L."/>
            <person name="Ma J."/>
        </authorList>
    </citation>
    <scope>NUCLEOTIDE SEQUENCE [LARGE SCALE GENOMIC DNA]</scope>
    <source>
        <strain evidence="4">CGMCC 1.15304</strain>
    </source>
</reference>
<sequence>MVLELSGDDVERIVKNKFQRLLLPLVLIALPVIISLAILSIGWDISFSVTARTEVITIDAAGEALPEWTIKDARLEEYTIDPSVDGGMAPDIRQLSGTLAIGRGAYVRVEYAGRDFVYIDVSSSNTEPDTSIATFRDGETGTSEFIRDGFSLRLSVKSDGSKVLLPIGGVLTVGDIVHLQGAADQYILQEGSVEGVAEEAVSDGRFVAVEAEVDPGDVISFWNAVDDPATSIGFLEFRHGSSMLAQILGNAAWVKVDRLGSDGYKIQPTLWDRVSKDQFFQKSALIYSGLVPIFLSLLIYWSRTKIASRSAPRPKRIEEAKAKPEAIKEQAEPDET</sequence>
<gene>
    <name evidence="3" type="ORF">ACFO5Q_04605</name>
</gene>
<proteinExistence type="predicted"/>
<evidence type="ECO:0000256" key="2">
    <source>
        <dbReference type="SAM" id="Phobius"/>
    </source>
</evidence>
<evidence type="ECO:0000313" key="3">
    <source>
        <dbReference type="EMBL" id="MFC4347117.1"/>
    </source>
</evidence>
<evidence type="ECO:0000313" key="4">
    <source>
        <dbReference type="Proteomes" id="UP001595776"/>
    </source>
</evidence>
<accession>A0ABV8U7E0</accession>
<dbReference type="EMBL" id="JBHSCR010000003">
    <property type="protein sequence ID" value="MFC4347117.1"/>
    <property type="molecule type" value="Genomic_DNA"/>
</dbReference>
<dbReference type="RefSeq" id="WP_068151290.1">
    <property type="nucleotide sequence ID" value="NZ_JBHSCR010000003.1"/>
</dbReference>
<organism evidence="3 4">
    <name type="scientific">Kordiimonas lipolytica</name>
    <dbReference type="NCBI Taxonomy" id="1662421"/>
    <lineage>
        <taxon>Bacteria</taxon>
        <taxon>Pseudomonadati</taxon>
        <taxon>Pseudomonadota</taxon>
        <taxon>Alphaproteobacteria</taxon>
        <taxon>Kordiimonadales</taxon>
        <taxon>Kordiimonadaceae</taxon>
        <taxon>Kordiimonas</taxon>
    </lineage>
</organism>